<feature type="transmembrane region" description="Helical" evidence="2">
    <location>
        <begin position="112"/>
        <end position="131"/>
    </location>
</feature>
<feature type="region of interest" description="Disordered" evidence="1">
    <location>
        <begin position="61"/>
        <end position="105"/>
    </location>
</feature>
<dbReference type="PANTHER" id="PTHR40047">
    <property type="entry name" value="UPF0703 PROTEIN YCGQ"/>
    <property type="match status" value="1"/>
</dbReference>
<dbReference type="InterPro" id="IPR048447">
    <property type="entry name" value="DUF1980_C"/>
</dbReference>
<reference evidence="4 5" key="1">
    <citation type="submission" date="2019-07" db="EMBL/GenBank/DDBJ databases">
        <title>R&amp;d 2014.</title>
        <authorList>
            <person name="Klenk H.-P."/>
        </authorList>
    </citation>
    <scope>NUCLEOTIDE SEQUENCE [LARGE SCALE GENOMIC DNA]</scope>
    <source>
        <strain evidence="4 5">DSM 43194</strain>
    </source>
</reference>
<accession>A0A660CFG7</accession>
<comment type="caution">
    <text evidence="4">The sequence shown here is derived from an EMBL/GenBank/DDBJ whole genome shotgun (WGS) entry which is preliminary data.</text>
</comment>
<keyword evidence="2" id="KW-0472">Membrane</keyword>
<keyword evidence="5" id="KW-1185">Reference proteome</keyword>
<dbReference type="PANTHER" id="PTHR40047:SF1">
    <property type="entry name" value="UPF0703 PROTEIN YCGQ"/>
    <property type="match status" value="1"/>
</dbReference>
<feature type="transmembrane region" description="Helical" evidence="2">
    <location>
        <begin position="33"/>
        <end position="54"/>
    </location>
</feature>
<evidence type="ECO:0000259" key="3">
    <source>
        <dbReference type="Pfam" id="PF21537"/>
    </source>
</evidence>
<evidence type="ECO:0000313" key="5">
    <source>
        <dbReference type="Proteomes" id="UP000317303"/>
    </source>
</evidence>
<dbReference type="EMBL" id="VLJV01000001">
    <property type="protein sequence ID" value="TWH19701.1"/>
    <property type="molecule type" value="Genomic_DNA"/>
</dbReference>
<dbReference type="RefSeq" id="WP_030530743.1">
    <property type="nucleotide sequence ID" value="NZ_JOIJ01000002.1"/>
</dbReference>
<feature type="domain" description="DUF1980" evidence="3">
    <location>
        <begin position="177"/>
        <end position="267"/>
    </location>
</feature>
<dbReference type="Pfam" id="PF21537">
    <property type="entry name" value="DUF1980_C"/>
    <property type="match status" value="1"/>
</dbReference>
<protein>
    <submittedName>
        <fullName evidence="4">Putative repeat protein (TIGR03943 family)</fullName>
    </submittedName>
</protein>
<evidence type="ECO:0000256" key="1">
    <source>
        <dbReference type="SAM" id="MobiDB-lite"/>
    </source>
</evidence>
<dbReference type="InterPro" id="IPR052955">
    <property type="entry name" value="UPF0703_membrane_permease"/>
</dbReference>
<sequence>MRRETQNILLLLLGGALLKIAFTGDYLRYVKGTQLPWIVAAGLVTVVLAAVAIATDVRSAARSGANDPATNDPATNDPATNDPAGTAGEPGADTGSDTEAEREHEHAHSARSAWLILAPVLAVLLVAPPALGADSVLRARQNFQPADTDFGPLPAGEVVPMTMTDFVTRAGWDETGALEGRTVRLTGFVVPTDDGPQLARMVIGCCAADAFALRTELSGGQADLLPADTWVVVTGRLVDSGDRHDRDYVPELDVRTLREIPQPDDPYET</sequence>
<keyword evidence="2" id="KW-0812">Transmembrane</keyword>
<organism evidence="4 5">
    <name type="scientific">Prauserella rugosa</name>
    <dbReference type="NCBI Taxonomy" id="43354"/>
    <lineage>
        <taxon>Bacteria</taxon>
        <taxon>Bacillati</taxon>
        <taxon>Actinomycetota</taxon>
        <taxon>Actinomycetes</taxon>
        <taxon>Pseudonocardiales</taxon>
        <taxon>Pseudonocardiaceae</taxon>
        <taxon>Prauserella</taxon>
    </lineage>
</organism>
<proteinExistence type="predicted"/>
<dbReference type="AlphaFoldDB" id="A0A660CFG7"/>
<name>A0A660CFG7_9PSEU</name>
<dbReference type="OrthoDB" id="359029at2"/>
<evidence type="ECO:0000313" key="4">
    <source>
        <dbReference type="EMBL" id="TWH19701.1"/>
    </source>
</evidence>
<dbReference type="InterPro" id="IPR015402">
    <property type="entry name" value="DUF1980"/>
</dbReference>
<gene>
    <name evidence="4" type="ORF">JD82_01530</name>
</gene>
<dbReference type="Proteomes" id="UP000317303">
    <property type="component" value="Unassembled WGS sequence"/>
</dbReference>
<keyword evidence="2" id="KW-1133">Transmembrane helix</keyword>
<evidence type="ECO:0000256" key="2">
    <source>
        <dbReference type="SAM" id="Phobius"/>
    </source>
</evidence>
<dbReference type="NCBIfam" id="TIGR03943">
    <property type="entry name" value="TIGR03943 family putative permease subunit"/>
    <property type="match status" value="1"/>
</dbReference>
<feature type="compositionally biased region" description="Polar residues" evidence="1">
    <location>
        <begin position="68"/>
        <end position="79"/>
    </location>
</feature>